<comment type="caution">
    <text evidence="1">The sequence shown here is derived from an EMBL/GenBank/DDBJ whole genome shotgun (WGS) entry which is preliminary data.</text>
</comment>
<protein>
    <submittedName>
        <fullName evidence="1">Uncharacterized protein</fullName>
    </submittedName>
</protein>
<organism evidence="1 2">
    <name type="scientific">Cytobacillus firmus</name>
    <name type="common">Bacillus firmus</name>
    <dbReference type="NCBI Taxonomy" id="1399"/>
    <lineage>
        <taxon>Bacteria</taxon>
        <taxon>Bacillati</taxon>
        <taxon>Bacillota</taxon>
        <taxon>Bacilli</taxon>
        <taxon>Bacillales</taxon>
        <taxon>Bacillaceae</taxon>
        <taxon>Cytobacillus</taxon>
    </lineage>
</organism>
<dbReference type="AlphaFoldDB" id="A0A800N9Z7"/>
<accession>A0A800N9Z7</accession>
<proteinExistence type="predicted"/>
<dbReference type="EMBL" id="VDEM01000038">
    <property type="protein sequence ID" value="KAF0823090.1"/>
    <property type="molecule type" value="Genomic_DNA"/>
</dbReference>
<gene>
    <name evidence="1" type="ORF">KIS1582_3071</name>
</gene>
<dbReference type="Proteomes" id="UP000465778">
    <property type="component" value="Unassembled WGS sequence"/>
</dbReference>
<sequence length="44" mass="5435">MAAIFLTVVIIEKIELKKKSKIHFFTYLHLLLRKFMKIIHRFFK</sequence>
<evidence type="ECO:0000313" key="2">
    <source>
        <dbReference type="Proteomes" id="UP000465778"/>
    </source>
</evidence>
<name>A0A800N9Z7_CYTFI</name>
<evidence type="ECO:0000313" key="1">
    <source>
        <dbReference type="EMBL" id="KAF0823090.1"/>
    </source>
</evidence>
<reference evidence="1 2" key="1">
    <citation type="journal article" date="2020" name="G3 (Bethesda)">
        <title>Whole Genome Sequencing and Comparative Genomics of Two Nematicidal Bacillus Strains Reveals a Wide Range of Possible Virulence Factors.</title>
        <authorList>
            <person name="Susic N."/>
            <person name="Janezic S."/>
            <person name="Rupnik M."/>
            <person name="Geric Stare B."/>
        </authorList>
    </citation>
    <scope>NUCLEOTIDE SEQUENCE [LARGE SCALE GENOMIC DNA]</scope>
    <source>
        <strain evidence="1 2">I-1582</strain>
    </source>
</reference>